<evidence type="ECO:0000313" key="2">
    <source>
        <dbReference type="Proteomes" id="UP001151760"/>
    </source>
</evidence>
<sequence>MNCKHIGILPDCSLLIASQESLMTTLIAHVSSLTGSCQGGGSRTDFRHFRIEIRLMQMILKALNNMPPRRTSAATARVVAVAVAAALMTAAVVEQLIEARVSATLANHETL</sequence>
<gene>
    <name evidence="1" type="ORF">Tco_0748832</name>
</gene>
<reference evidence="1" key="1">
    <citation type="journal article" date="2022" name="Int. J. Mol. Sci.">
        <title>Draft Genome of Tanacetum Coccineum: Genomic Comparison of Closely Related Tanacetum-Family Plants.</title>
        <authorList>
            <person name="Yamashiro T."/>
            <person name="Shiraishi A."/>
            <person name="Nakayama K."/>
            <person name="Satake H."/>
        </authorList>
    </citation>
    <scope>NUCLEOTIDE SEQUENCE</scope>
</reference>
<organism evidence="1 2">
    <name type="scientific">Tanacetum coccineum</name>
    <dbReference type="NCBI Taxonomy" id="301880"/>
    <lineage>
        <taxon>Eukaryota</taxon>
        <taxon>Viridiplantae</taxon>
        <taxon>Streptophyta</taxon>
        <taxon>Embryophyta</taxon>
        <taxon>Tracheophyta</taxon>
        <taxon>Spermatophyta</taxon>
        <taxon>Magnoliopsida</taxon>
        <taxon>eudicotyledons</taxon>
        <taxon>Gunneridae</taxon>
        <taxon>Pentapetalae</taxon>
        <taxon>asterids</taxon>
        <taxon>campanulids</taxon>
        <taxon>Asterales</taxon>
        <taxon>Asteraceae</taxon>
        <taxon>Asteroideae</taxon>
        <taxon>Anthemideae</taxon>
        <taxon>Anthemidinae</taxon>
        <taxon>Tanacetum</taxon>
    </lineage>
</organism>
<keyword evidence="2" id="KW-1185">Reference proteome</keyword>
<reference evidence="1" key="2">
    <citation type="submission" date="2022-01" db="EMBL/GenBank/DDBJ databases">
        <authorList>
            <person name="Yamashiro T."/>
            <person name="Shiraishi A."/>
            <person name="Satake H."/>
            <person name="Nakayama K."/>
        </authorList>
    </citation>
    <scope>NUCLEOTIDE SEQUENCE</scope>
</reference>
<evidence type="ECO:0000313" key="1">
    <source>
        <dbReference type="EMBL" id="GJS82291.1"/>
    </source>
</evidence>
<comment type="caution">
    <text evidence="1">The sequence shown here is derived from an EMBL/GenBank/DDBJ whole genome shotgun (WGS) entry which is preliminary data.</text>
</comment>
<accession>A0ABQ4YZ85</accession>
<dbReference type="Proteomes" id="UP001151760">
    <property type="component" value="Unassembled WGS sequence"/>
</dbReference>
<proteinExistence type="predicted"/>
<dbReference type="EMBL" id="BQNB010010813">
    <property type="protein sequence ID" value="GJS82291.1"/>
    <property type="molecule type" value="Genomic_DNA"/>
</dbReference>
<protein>
    <submittedName>
        <fullName evidence="1">Uncharacterized protein</fullName>
    </submittedName>
</protein>
<name>A0ABQ4YZ85_9ASTR</name>